<dbReference type="RefSeq" id="WP_160919810.1">
    <property type="nucleotide sequence ID" value="NZ_WMEY01000004.1"/>
</dbReference>
<comment type="caution">
    <text evidence="1">The sequence shown here is derived from an EMBL/GenBank/DDBJ whole genome shotgun (WGS) entry which is preliminary data.</text>
</comment>
<dbReference type="Proteomes" id="UP000447833">
    <property type="component" value="Unassembled WGS sequence"/>
</dbReference>
<protein>
    <submittedName>
        <fullName evidence="1">Uncharacterized protein</fullName>
    </submittedName>
</protein>
<evidence type="ECO:0000313" key="1">
    <source>
        <dbReference type="EMBL" id="MYL64351.1"/>
    </source>
</evidence>
<gene>
    <name evidence="1" type="ORF">GLW07_13420</name>
</gene>
<sequence length="69" mass="7749">MVNNFLIEEITLDAPYQTEMGGMAIDGKVDQGEEFTINLEEDFKVAGLAIRSDDFPPRKKGCEESVCEY</sequence>
<evidence type="ECO:0000313" key="2">
    <source>
        <dbReference type="Proteomes" id="UP000447833"/>
    </source>
</evidence>
<proteinExistence type="predicted"/>
<accession>A0A845F0M5</accession>
<name>A0A845F0M5_9BACL</name>
<dbReference type="AlphaFoldDB" id="A0A845F0M5"/>
<dbReference type="EMBL" id="WMEY01000004">
    <property type="protein sequence ID" value="MYL64351.1"/>
    <property type="molecule type" value="Genomic_DNA"/>
</dbReference>
<reference evidence="1 2" key="1">
    <citation type="submission" date="2019-11" db="EMBL/GenBank/DDBJ databases">
        <title>Genome sequences of 17 halophilic strains isolated from different environments.</title>
        <authorList>
            <person name="Furrow R.E."/>
        </authorList>
    </citation>
    <scope>NUCLEOTIDE SEQUENCE [LARGE SCALE GENOMIC DNA]</scope>
    <source>
        <strain evidence="1 2">22506_14_FS</strain>
    </source>
</reference>
<organism evidence="1 2">
    <name type="scientific">Guptibacillus hwajinpoensis</name>
    <dbReference type="NCBI Taxonomy" id="208199"/>
    <lineage>
        <taxon>Bacteria</taxon>
        <taxon>Bacillati</taxon>
        <taxon>Bacillota</taxon>
        <taxon>Bacilli</taxon>
        <taxon>Bacillales</taxon>
        <taxon>Guptibacillaceae</taxon>
        <taxon>Guptibacillus</taxon>
    </lineage>
</organism>